<dbReference type="EMBL" id="QMFB01000005">
    <property type="protein sequence ID" value="RAV21321.1"/>
    <property type="molecule type" value="Genomic_DNA"/>
</dbReference>
<reference evidence="5 6" key="1">
    <citation type="journal article" date="2009" name="Int. J. Syst. Evol. Microbiol.">
        <title>Paenibacillus contaminans sp. nov., isolated from a contaminated laboratory plate.</title>
        <authorList>
            <person name="Chou J.H."/>
            <person name="Lee J.H."/>
            <person name="Lin M.C."/>
            <person name="Chang P.S."/>
            <person name="Arun A.B."/>
            <person name="Young C.C."/>
            <person name="Chen W.M."/>
        </authorList>
    </citation>
    <scope>NUCLEOTIDE SEQUENCE [LARGE SCALE GENOMIC DNA]</scope>
    <source>
        <strain evidence="5 6">CKOBP-6</strain>
    </source>
</reference>
<dbReference type="Gene3D" id="1.10.10.60">
    <property type="entry name" value="Homeodomain-like"/>
    <property type="match status" value="2"/>
</dbReference>
<dbReference type="Proteomes" id="UP000250369">
    <property type="component" value="Unassembled WGS sequence"/>
</dbReference>
<keyword evidence="3" id="KW-0804">Transcription</keyword>
<dbReference type="RefSeq" id="WP_113031025.1">
    <property type="nucleotide sequence ID" value="NZ_QMFB01000005.1"/>
</dbReference>
<feature type="domain" description="HTH araC/xylS-type" evidence="4">
    <location>
        <begin position="163"/>
        <end position="261"/>
    </location>
</feature>
<organism evidence="5 6">
    <name type="scientific">Paenibacillus contaminans</name>
    <dbReference type="NCBI Taxonomy" id="450362"/>
    <lineage>
        <taxon>Bacteria</taxon>
        <taxon>Bacillati</taxon>
        <taxon>Bacillota</taxon>
        <taxon>Bacilli</taxon>
        <taxon>Bacillales</taxon>
        <taxon>Paenibacillaceae</taxon>
        <taxon>Paenibacillus</taxon>
    </lineage>
</organism>
<keyword evidence="2" id="KW-0238">DNA-binding</keyword>
<dbReference type="InterPro" id="IPR018060">
    <property type="entry name" value="HTH_AraC"/>
</dbReference>
<evidence type="ECO:0000256" key="1">
    <source>
        <dbReference type="ARBA" id="ARBA00023015"/>
    </source>
</evidence>
<evidence type="ECO:0000313" key="6">
    <source>
        <dbReference type="Proteomes" id="UP000250369"/>
    </source>
</evidence>
<evidence type="ECO:0000256" key="3">
    <source>
        <dbReference type="ARBA" id="ARBA00023163"/>
    </source>
</evidence>
<accession>A0A329MMZ3</accession>
<dbReference type="AlphaFoldDB" id="A0A329MMZ3"/>
<proteinExistence type="predicted"/>
<dbReference type="PANTHER" id="PTHR43280">
    <property type="entry name" value="ARAC-FAMILY TRANSCRIPTIONAL REGULATOR"/>
    <property type="match status" value="1"/>
</dbReference>
<gene>
    <name evidence="5" type="ORF">DQG23_11745</name>
</gene>
<keyword evidence="6" id="KW-1185">Reference proteome</keyword>
<dbReference type="PROSITE" id="PS01124">
    <property type="entry name" value="HTH_ARAC_FAMILY_2"/>
    <property type="match status" value="1"/>
</dbReference>
<dbReference type="InterPro" id="IPR009057">
    <property type="entry name" value="Homeodomain-like_sf"/>
</dbReference>
<evidence type="ECO:0000313" key="5">
    <source>
        <dbReference type="EMBL" id="RAV21321.1"/>
    </source>
</evidence>
<sequence>MPAGLPENVYHMYWLKKVKFLMETDTYVTWVLFAVEEGKFEYQIGENYGVAEFGDVVVCPPQIAFHRNVLTPLSFHSITFTLPEGEPQQLKPLLAQRKITLTQIRRLSENYTSLRQADQQLSYSSDNQKLKQHYLADIWLMIAQQALESPDTGPLLEHDELIRDVAIYLIHHAHETIEIRDVAHQFGMTPVQLIRRFKNGYGVNPLQYLTTFRVKQACRLLLTTEWTLDVIAGTCGYENGFYLSRVFRKTMGMSPSEFRKQNRY</sequence>
<dbReference type="SUPFAM" id="SSF46689">
    <property type="entry name" value="Homeodomain-like"/>
    <property type="match status" value="2"/>
</dbReference>
<keyword evidence="1" id="KW-0805">Transcription regulation</keyword>
<dbReference type="SMART" id="SM00342">
    <property type="entry name" value="HTH_ARAC"/>
    <property type="match status" value="1"/>
</dbReference>
<protein>
    <recommendedName>
        <fullName evidence="4">HTH araC/xylS-type domain-containing protein</fullName>
    </recommendedName>
</protein>
<name>A0A329MMZ3_9BACL</name>
<dbReference type="PANTHER" id="PTHR43280:SF2">
    <property type="entry name" value="HTH-TYPE TRANSCRIPTIONAL REGULATOR EXSA"/>
    <property type="match status" value="1"/>
</dbReference>
<evidence type="ECO:0000256" key="2">
    <source>
        <dbReference type="ARBA" id="ARBA00023125"/>
    </source>
</evidence>
<dbReference type="OrthoDB" id="2636626at2"/>
<evidence type="ECO:0000259" key="4">
    <source>
        <dbReference type="PROSITE" id="PS01124"/>
    </source>
</evidence>
<dbReference type="GO" id="GO:0043565">
    <property type="term" value="F:sequence-specific DNA binding"/>
    <property type="evidence" value="ECO:0007669"/>
    <property type="project" value="InterPro"/>
</dbReference>
<dbReference type="GO" id="GO:0003700">
    <property type="term" value="F:DNA-binding transcription factor activity"/>
    <property type="evidence" value="ECO:0007669"/>
    <property type="project" value="InterPro"/>
</dbReference>
<dbReference type="Pfam" id="PF12833">
    <property type="entry name" value="HTH_18"/>
    <property type="match status" value="1"/>
</dbReference>
<comment type="caution">
    <text evidence="5">The sequence shown here is derived from an EMBL/GenBank/DDBJ whole genome shotgun (WGS) entry which is preliminary data.</text>
</comment>